<protein>
    <submittedName>
        <fullName evidence="3">YHS domain-containing protein</fullName>
    </submittedName>
</protein>
<dbReference type="EMBL" id="VDUZ01000027">
    <property type="protein sequence ID" value="TXL73130.1"/>
    <property type="molecule type" value="Genomic_DNA"/>
</dbReference>
<feature type="domain" description="TRASH" evidence="2">
    <location>
        <begin position="75"/>
        <end position="112"/>
    </location>
</feature>
<reference evidence="3 4" key="1">
    <citation type="submission" date="2019-06" db="EMBL/GenBank/DDBJ databases">
        <title>New taxonomy in bacterial strain CC-CFT640, isolated from vineyard.</title>
        <authorList>
            <person name="Lin S.-Y."/>
            <person name="Tsai C.-F."/>
            <person name="Young C.-C."/>
        </authorList>
    </citation>
    <scope>NUCLEOTIDE SEQUENCE [LARGE SCALE GENOMIC DNA]</scope>
    <source>
        <strain evidence="3 4">CC-CFT640</strain>
    </source>
</reference>
<dbReference type="SUPFAM" id="SSF47240">
    <property type="entry name" value="Ferritin-like"/>
    <property type="match status" value="1"/>
</dbReference>
<dbReference type="InterPro" id="IPR007029">
    <property type="entry name" value="YHS_dom"/>
</dbReference>
<dbReference type="GO" id="GO:0016491">
    <property type="term" value="F:oxidoreductase activity"/>
    <property type="evidence" value="ECO:0007669"/>
    <property type="project" value="InterPro"/>
</dbReference>
<organism evidence="3 4">
    <name type="scientific">Vineibacter terrae</name>
    <dbReference type="NCBI Taxonomy" id="2586908"/>
    <lineage>
        <taxon>Bacteria</taxon>
        <taxon>Pseudomonadati</taxon>
        <taxon>Pseudomonadota</taxon>
        <taxon>Alphaproteobacteria</taxon>
        <taxon>Hyphomicrobiales</taxon>
        <taxon>Vineibacter</taxon>
    </lineage>
</organism>
<feature type="compositionally biased region" description="Polar residues" evidence="1">
    <location>
        <begin position="49"/>
        <end position="66"/>
    </location>
</feature>
<dbReference type="Proteomes" id="UP000321638">
    <property type="component" value="Unassembled WGS sequence"/>
</dbReference>
<dbReference type="SMART" id="SM00746">
    <property type="entry name" value="TRASH"/>
    <property type="match status" value="1"/>
</dbReference>
<evidence type="ECO:0000256" key="1">
    <source>
        <dbReference type="SAM" id="MobiDB-lite"/>
    </source>
</evidence>
<proteinExistence type="predicted"/>
<sequence>MLAARLEQRGFIGGAAHGVSSLLPALGRCDLPHDAIWLRRACSRSWSRPRTLDAQRTGTSPASNLRWTPPEKDTDPVCGMTVETAKAKATVYDGNIHYFCSADCRDKFEASPGAYVKARNAPPQPVAHQQGLHH</sequence>
<feature type="region of interest" description="Disordered" evidence="1">
    <location>
        <begin position="49"/>
        <end position="74"/>
    </location>
</feature>
<comment type="caution">
    <text evidence="3">The sequence shown here is derived from an EMBL/GenBank/DDBJ whole genome shotgun (WGS) entry which is preliminary data.</text>
</comment>
<evidence type="ECO:0000259" key="2">
    <source>
        <dbReference type="SMART" id="SM00746"/>
    </source>
</evidence>
<dbReference type="InterPro" id="IPR009078">
    <property type="entry name" value="Ferritin-like_SF"/>
</dbReference>
<dbReference type="Gene3D" id="1.10.620.20">
    <property type="entry name" value="Ribonucleotide Reductase, subunit A"/>
    <property type="match status" value="1"/>
</dbReference>
<keyword evidence="4" id="KW-1185">Reference proteome</keyword>
<gene>
    <name evidence="3" type="ORF">FHP25_22105</name>
</gene>
<dbReference type="AlphaFoldDB" id="A0A5C8PIS2"/>
<dbReference type="InterPro" id="IPR011017">
    <property type="entry name" value="TRASH_dom"/>
</dbReference>
<name>A0A5C8PIS2_9HYPH</name>
<evidence type="ECO:0000313" key="3">
    <source>
        <dbReference type="EMBL" id="TXL73130.1"/>
    </source>
</evidence>
<dbReference type="Pfam" id="PF04945">
    <property type="entry name" value="YHS"/>
    <property type="match status" value="1"/>
</dbReference>
<evidence type="ECO:0000313" key="4">
    <source>
        <dbReference type="Proteomes" id="UP000321638"/>
    </source>
</evidence>
<dbReference type="InterPro" id="IPR012348">
    <property type="entry name" value="RNR-like"/>
</dbReference>
<dbReference type="OrthoDB" id="9809270at2"/>
<accession>A0A5C8PIS2</accession>